<evidence type="ECO:0000313" key="3">
    <source>
        <dbReference type="Proteomes" id="UP000244336"/>
    </source>
</evidence>
<keyword evidence="3" id="KW-1185">Reference proteome</keyword>
<dbReference type="Proteomes" id="UP000244336">
    <property type="component" value="Chromosome 1"/>
</dbReference>
<sequence>MRKVVVATLLVLVVTSASATHAAPRALPGAKHASSAGISTYNVDDVYLPSPPPPTRSSSSHWRGLRRLLLSLEESAAGHSCGSNSKNIHCP</sequence>
<proteinExistence type="predicted"/>
<accession>A0A2T7FBS3</accession>
<protein>
    <submittedName>
        <fullName evidence="2">Uncharacterized protein</fullName>
    </submittedName>
</protein>
<gene>
    <name evidence="2" type="ORF">GQ55_1G378900</name>
</gene>
<reference evidence="2 3" key="1">
    <citation type="submission" date="2018-04" db="EMBL/GenBank/DDBJ databases">
        <title>WGS assembly of Panicum hallii var. hallii HAL2.</title>
        <authorList>
            <person name="Lovell J."/>
            <person name="Jenkins J."/>
            <person name="Lowry D."/>
            <person name="Mamidi S."/>
            <person name="Sreedasyam A."/>
            <person name="Weng X."/>
            <person name="Barry K."/>
            <person name="Bonette J."/>
            <person name="Campitelli B."/>
            <person name="Daum C."/>
            <person name="Gordon S."/>
            <person name="Gould B."/>
            <person name="Lipzen A."/>
            <person name="MacQueen A."/>
            <person name="Palacio-Mejia J."/>
            <person name="Plott C."/>
            <person name="Shakirov E."/>
            <person name="Shu S."/>
            <person name="Yoshinaga Y."/>
            <person name="Zane M."/>
            <person name="Rokhsar D."/>
            <person name="Grimwood J."/>
            <person name="Schmutz J."/>
            <person name="Juenger T."/>
        </authorList>
    </citation>
    <scope>NUCLEOTIDE SEQUENCE [LARGE SCALE GENOMIC DNA]</scope>
    <source>
        <strain evidence="3">cv. HAL2</strain>
    </source>
</reference>
<dbReference type="EMBL" id="CM009749">
    <property type="protein sequence ID" value="PUZ77524.1"/>
    <property type="molecule type" value="Genomic_DNA"/>
</dbReference>
<feature type="chain" id="PRO_5015537364" evidence="1">
    <location>
        <begin position="20"/>
        <end position="91"/>
    </location>
</feature>
<dbReference type="Gramene" id="PUZ77524">
    <property type="protein sequence ID" value="PUZ77524"/>
    <property type="gene ID" value="GQ55_1G378900"/>
</dbReference>
<evidence type="ECO:0000313" key="2">
    <source>
        <dbReference type="EMBL" id="PUZ77524.1"/>
    </source>
</evidence>
<dbReference type="AlphaFoldDB" id="A0A2T7FBS3"/>
<feature type="signal peptide" evidence="1">
    <location>
        <begin position="1"/>
        <end position="19"/>
    </location>
</feature>
<organism evidence="2 3">
    <name type="scientific">Panicum hallii var. hallii</name>
    <dbReference type="NCBI Taxonomy" id="1504633"/>
    <lineage>
        <taxon>Eukaryota</taxon>
        <taxon>Viridiplantae</taxon>
        <taxon>Streptophyta</taxon>
        <taxon>Embryophyta</taxon>
        <taxon>Tracheophyta</taxon>
        <taxon>Spermatophyta</taxon>
        <taxon>Magnoliopsida</taxon>
        <taxon>Liliopsida</taxon>
        <taxon>Poales</taxon>
        <taxon>Poaceae</taxon>
        <taxon>PACMAD clade</taxon>
        <taxon>Panicoideae</taxon>
        <taxon>Panicodae</taxon>
        <taxon>Paniceae</taxon>
        <taxon>Panicinae</taxon>
        <taxon>Panicum</taxon>
        <taxon>Panicum sect. Panicum</taxon>
    </lineage>
</organism>
<name>A0A2T7FBS3_9POAL</name>
<evidence type="ECO:0000256" key="1">
    <source>
        <dbReference type="SAM" id="SignalP"/>
    </source>
</evidence>
<keyword evidence="1" id="KW-0732">Signal</keyword>